<dbReference type="OrthoDB" id="265776at2759"/>
<evidence type="ECO:0000259" key="3">
    <source>
        <dbReference type="PROSITE" id="PS50235"/>
    </source>
</evidence>
<feature type="domain" description="USP" evidence="3">
    <location>
        <begin position="130"/>
        <end position="744"/>
    </location>
</feature>
<dbReference type="SUPFAM" id="SSF54001">
    <property type="entry name" value="Cysteine proteinases"/>
    <property type="match status" value="1"/>
</dbReference>
<dbReference type="InterPro" id="IPR038765">
    <property type="entry name" value="Papain-like_cys_pep_sf"/>
</dbReference>
<evidence type="ECO:0000313" key="5">
    <source>
        <dbReference type="Proteomes" id="UP001153620"/>
    </source>
</evidence>
<dbReference type="PROSITE" id="PS00972">
    <property type="entry name" value="USP_1"/>
    <property type="match status" value="1"/>
</dbReference>
<evidence type="ECO:0000256" key="1">
    <source>
        <dbReference type="ARBA" id="ARBA00000707"/>
    </source>
</evidence>
<dbReference type="InterPro" id="IPR028889">
    <property type="entry name" value="USP"/>
</dbReference>
<organism evidence="4 5">
    <name type="scientific">Chironomus riparius</name>
    <dbReference type="NCBI Taxonomy" id="315576"/>
    <lineage>
        <taxon>Eukaryota</taxon>
        <taxon>Metazoa</taxon>
        <taxon>Ecdysozoa</taxon>
        <taxon>Arthropoda</taxon>
        <taxon>Hexapoda</taxon>
        <taxon>Insecta</taxon>
        <taxon>Pterygota</taxon>
        <taxon>Neoptera</taxon>
        <taxon>Endopterygota</taxon>
        <taxon>Diptera</taxon>
        <taxon>Nematocera</taxon>
        <taxon>Chironomoidea</taxon>
        <taxon>Chironomidae</taxon>
        <taxon>Chironominae</taxon>
        <taxon>Chironomus</taxon>
    </lineage>
</organism>
<dbReference type="Pfam" id="PF00443">
    <property type="entry name" value="UCH"/>
    <property type="match status" value="1"/>
</dbReference>
<dbReference type="PROSITE" id="PS00973">
    <property type="entry name" value="USP_2"/>
    <property type="match status" value="1"/>
</dbReference>
<protein>
    <recommendedName>
        <fullName evidence="2">ubiquitinyl hydrolase 1</fullName>
        <ecNumber evidence="2">3.4.19.12</ecNumber>
    </recommendedName>
</protein>
<proteinExistence type="predicted"/>
<evidence type="ECO:0000256" key="2">
    <source>
        <dbReference type="ARBA" id="ARBA00012759"/>
    </source>
</evidence>
<gene>
    <name evidence="4" type="ORF">CHIRRI_LOCUS3645</name>
</gene>
<dbReference type="GO" id="GO:0004843">
    <property type="term" value="F:cysteine-type deubiquitinase activity"/>
    <property type="evidence" value="ECO:0007669"/>
    <property type="project" value="UniProtKB-EC"/>
</dbReference>
<sequence length="1073" mass="122368">MAEIKDIPRELKANEDDKCNIDKNSKNNTLKNVKRKIRKTFQRKFSDEEKPKYNNAINDEKSDKVDINNEENIEKGKFTLKKIFRKSSFRKIIANIQQITNFTPNNAKNDRVPPLNNYVYLPADSIPGVMGIRNHGNTCFMNAVLQCLSHTDILAEYFVLDQYKADLRKRNKINSRKFGTKGELTEQLALVLKALWTCKDPSDYSTTFKDVVERYGSQFKNSTQHDAQEFLFWLLDKVHEDLNTATKRKYKIIKNNYGRSDEIVAAETLANYMRCNNSFVQAVFRAQFRSSLTCPRCHKQSNTFDPFHCVSVQLPQLTLQSVNVNVVYNVKTPKQVRMSLSVSQGSSVLALREQLHADTGIESKRMILTECTSSGFNRLFCDSHPLSNVKSDDTVYCIELPEKVEDSQVALCFVNVNVKESPSKRFGSLFCMKINRDVSFIELQKALLKEMSSVLKPETFSYSTPINEMFKLHLQEGSADPNTYLESKFEHPLLTDMVDLALSVHPSDSGPQHIKLSLEWTEPDKYFSDMEDNIVEHGSVKEEKEISPESSQLTLEHCLDHYTKAETLSTEDAWRCPNCQKYLPVVKTLGLWSLPDILVIHFKRFRQQQLKGSQVSKLTTMVKFPLTGFDMSTWHLANDGNHCNSNSSNNSNCGSLSRKSTKSASKSGTLTKTFLHEDHKYDLYAVCYHQGDTLETGHYTAACKNPYDQQWYKFDDQRVSHIKPEEVPEKIVNNEAYMLFYQRRKANENSDSSGASTSSGEHWVSKIVTAPPSTIPISTTTNDLKVEEINEISAEAEPIIIDTENGEESKQLEAILNLDDIKAIDSDDIPEVTSCSELINQASDGEIEDKIEITEHSIKVENNENSSISSISGNDDVDEKVKEENVNEVMVNGNHNNNNVDDYDEERIIEQKIEVKVEIYTSSPPSEKHHHNGFHKIDEEKEIIRNERDKIEDLMSQHKISNLLWNDQNNNTSNRHSDIGAIKISDLLLMDRIDDISSTSLPKNYMLHDTDRITAATATNKDYRIRGVSSCSKDTLLYIDQQSLLDDDSLLENRSHWISPVTPHKLITVSPKN</sequence>
<dbReference type="PANTHER" id="PTHR21646">
    <property type="entry name" value="UBIQUITIN CARBOXYL-TERMINAL HYDROLASE"/>
    <property type="match status" value="1"/>
</dbReference>
<evidence type="ECO:0000313" key="4">
    <source>
        <dbReference type="EMBL" id="CAG9800706.1"/>
    </source>
</evidence>
<dbReference type="GO" id="GO:0016579">
    <property type="term" value="P:protein deubiquitination"/>
    <property type="evidence" value="ECO:0007669"/>
    <property type="project" value="InterPro"/>
</dbReference>
<reference evidence="4" key="2">
    <citation type="submission" date="2022-10" db="EMBL/GenBank/DDBJ databases">
        <authorList>
            <consortium name="ENA_rothamsted_submissions"/>
            <consortium name="culmorum"/>
            <person name="King R."/>
        </authorList>
    </citation>
    <scope>NUCLEOTIDE SEQUENCE</scope>
</reference>
<dbReference type="PROSITE" id="PS50235">
    <property type="entry name" value="USP_3"/>
    <property type="match status" value="1"/>
</dbReference>
<dbReference type="AlphaFoldDB" id="A0A9N9WQ56"/>
<dbReference type="InterPro" id="IPR001394">
    <property type="entry name" value="Peptidase_C19_UCH"/>
</dbReference>
<dbReference type="EMBL" id="OU895877">
    <property type="protein sequence ID" value="CAG9800706.1"/>
    <property type="molecule type" value="Genomic_DNA"/>
</dbReference>
<dbReference type="CDD" id="cd02674">
    <property type="entry name" value="Peptidase_C19R"/>
    <property type="match status" value="1"/>
</dbReference>
<keyword evidence="5" id="KW-1185">Reference proteome</keyword>
<dbReference type="InterPro" id="IPR050185">
    <property type="entry name" value="Ub_carboxyl-term_hydrolase"/>
</dbReference>
<dbReference type="PANTHER" id="PTHR21646:SF14">
    <property type="entry name" value="FI05488P"/>
    <property type="match status" value="1"/>
</dbReference>
<dbReference type="InterPro" id="IPR018200">
    <property type="entry name" value="USP_CS"/>
</dbReference>
<reference evidence="4" key="1">
    <citation type="submission" date="2022-01" db="EMBL/GenBank/DDBJ databases">
        <authorList>
            <person name="King R."/>
        </authorList>
    </citation>
    <scope>NUCLEOTIDE SEQUENCE</scope>
</reference>
<dbReference type="Gene3D" id="3.90.70.10">
    <property type="entry name" value="Cysteine proteinases"/>
    <property type="match status" value="2"/>
</dbReference>
<name>A0A9N9WQ56_9DIPT</name>
<accession>A0A9N9WQ56</accession>
<dbReference type="FunFam" id="3.90.70.10:FF:000046">
    <property type="entry name" value="ubiquitin carboxyl-terminal hydrolase 31"/>
    <property type="match status" value="1"/>
</dbReference>
<dbReference type="EC" id="3.4.19.12" evidence="2"/>
<dbReference type="Proteomes" id="UP001153620">
    <property type="component" value="Chromosome 1"/>
</dbReference>
<comment type="catalytic activity">
    <reaction evidence="1">
        <text>Thiol-dependent hydrolysis of ester, thioester, amide, peptide and isopeptide bonds formed by the C-terminal Gly of ubiquitin (a 76-residue protein attached to proteins as an intracellular targeting signal).</text>
        <dbReference type="EC" id="3.4.19.12"/>
    </reaction>
</comment>